<protein>
    <submittedName>
        <fullName evidence="2">Uncharacterized protein</fullName>
    </submittedName>
</protein>
<dbReference type="RefSeq" id="WP_213494437.1">
    <property type="nucleotide sequence ID" value="NZ_CP074694.1"/>
</dbReference>
<proteinExistence type="predicted"/>
<keyword evidence="1" id="KW-0812">Transmembrane</keyword>
<sequence length="1169" mass="131810">MIGRFLALIVLLLFFAAGTYGQQKIALTPSQLKKELAKPETPPLTKLPPSELDVLLNPPASHPKEVGTRLISAAYQAKWVQSASGDSFLTGKGEWKIAHRAGTTSWLPVEPMQLALKEATWKEGQRAEFHLAESNLGNQLSLAVVKEGSLHFNWSYNGQADPGEIRFDLQVPAAPVAIFELDTPADSRPYPLQEILIDGPVPQPDGQLRWRMVFGGQNRLAFSIRKIGPPQSVLIRSRLNAVQTFRTNQVMNDYDFDLDISRSGVTELVLIHDVRQIVRQIQINNLLDWTIEDIKDTADKRIRIRLNEPIRGGRLQVRTASPLPSEGVTWTSPSLRIENGLCLAEKLEFRAISNWKPEAVQPGTFRAADKWLNGSDGTQSLMLESALPAVGKNLTRPRLQLRPRAGEFSAEQILECSIQKERATLRQQIQLQVKFGSVSQLAVEIPKDWEVERVEIAGSDLPPEWQVRGTDLIIEPLRGWIPGSLAKIEVGYRRRLQLQEDFQLPIPWPRIRSAVDVQTRLSWKLPVGWSASLDFPVLSYSSPFLKALEIATPQTGKHAELTAHIQKLQAFPSPTGRTSRPNATLQEPNWKAESLDCSIESGRTVRCKLASKILLQNSQDYWAPLVIPRRFELQEVLIAGRNAPMQFAENGDWLIELPRPSLNPQLDLELTYRLPLQTKFFHLECSQLVPENLLGDCPIKWELPEHWILRSQKPGDGRTALKGTFKFYRQQQLVLLALVVLALLTLVRFLVTTSPRNSPPPAKVAAGSLLLLAVIWFTGGLSAGQPPDNIRIWVVSETEGKFAYVPTEYLENLKKPKPDSSTNLIVTEAEYVGAVHESSAEFILDWKLQTRKDELTYRFALPDARLRSVMIDGQIGYPRALSSDKYEVDLKTAGEHRLVVTVETPVLENGSDSEIRFGIPELPQARVKLFLPPSAQQARVINPRGEQTINSSILGRVLVADLGRVRTIHFRWSSQNPNRKIDFYEIHRLEIETGTIALQSAWQFDVKNGSIQQLSLNIPEQWLISRVEVRPDGVLNPLPNSSIKDWTQNPEVKNGFRELKVDLQNSLSGKFRLLVDMVPAKLPTQQLSIHWPVSLEGYPSSTHYCYRQTGWDKVTLQEPQKFLEIPSELYWRESARTLFGPSVLTPPDRTFQRIGSDNPTMKILLKSDR</sequence>
<name>A0A8E6EWU9_9BACT</name>
<evidence type="ECO:0000313" key="3">
    <source>
        <dbReference type="Proteomes" id="UP000676194"/>
    </source>
</evidence>
<dbReference type="EMBL" id="CP074694">
    <property type="protein sequence ID" value="QVL30566.1"/>
    <property type="molecule type" value="Genomic_DNA"/>
</dbReference>
<dbReference type="KEGG" id="tsph:KIH39_17120"/>
<dbReference type="Proteomes" id="UP000676194">
    <property type="component" value="Chromosome"/>
</dbReference>
<evidence type="ECO:0000313" key="2">
    <source>
        <dbReference type="EMBL" id="QVL30566.1"/>
    </source>
</evidence>
<evidence type="ECO:0000256" key="1">
    <source>
        <dbReference type="SAM" id="Phobius"/>
    </source>
</evidence>
<feature type="transmembrane region" description="Helical" evidence="1">
    <location>
        <begin position="763"/>
        <end position="783"/>
    </location>
</feature>
<organism evidence="2 3">
    <name type="scientific">Telmatocola sphagniphila</name>
    <dbReference type="NCBI Taxonomy" id="1123043"/>
    <lineage>
        <taxon>Bacteria</taxon>
        <taxon>Pseudomonadati</taxon>
        <taxon>Planctomycetota</taxon>
        <taxon>Planctomycetia</taxon>
        <taxon>Gemmatales</taxon>
        <taxon>Gemmataceae</taxon>
    </lineage>
</organism>
<keyword evidence="3" id="KW-1185">Reference proteome</keyword>
<feature type="transmembrane region" description="Helical" evidence="1">
    <location>
        <begin position="733"/>
        <end position="751"/>
    </location>
</feature>
<keyword evidence="1" id="KW-0472">Membrane</keyword>
<dbReference type="AlphaFoldDB" id="A0A8E6EWU9"/>
<keyword evidence="1" id="KW-1133">Transmembrane helix</keyword>
<reference evidence="2" key="1">
    <citation type="submission" date="2021-05" db="EMBL/GenBank/DDBJ databases">
        <title>Complete genome sequence of the cellulolytic planctomycete Telmatocola sphagniphila SP2T and characterization of the first cellulase from planctomycetes.</title>
        <authorList>
            <person name="Rakitin A.L."/>
            <person name="Beletsky A.V."/>
            <person name="Naumoff D.G."/>
            <person name="Kulichevskaya I.S."/>
            <person name="Mardanov A.V."/>
            <person name="Ravin N.V."/>
            <person name="Dedysh S.N."/>
        </authorList>
    </citation>
    <scope>NUCLEOTIDE SEQUENCE</scope>
    <source>
        <strain evidence="2">SP2T</strain>
    </source>
</reference>
<accession>A0A8E6EWU9</accession>
<gene>
    <name evidence="2" type="ORF">KIH39_17120</name>
</gene>